<dbReference type="Gene3D" id="3.40.50.720">
    <property type="entry name" value="NAD(P)-binding Rossmann-like Domain"/>
    <property type="match status" value="1"/>
</dbReference>
<evidence type="ECO:0000259" key="2">
    <source>
        <dbReference type="Pfam" id="PF03435"/>
    </source>
</evidence>
<name>A0A2X3KZI7_9BACT</name>
<dbReference type="RefSeq" id="WP_122031235.1">
    <property type="nucleotide sequence ID" value="NZ_LS483254.1"/>
</dbReference>
<evidence type="ECO:0000313" key="4">
    <source>
        <dbReference type="EMBL" id="SQD92916.1"/>
    </source>
</evidence>
<accession>A0A2X3KZI7</accession>
<feature type="domain" description="Saccharopine dehydrogenase NADP binding" evidence="2">
    <location>
        <begin position="3"/>
        <end position="104"/>
    </location>
</feature>
<dbReference type="SUPFAM" id="SSF55347">
    <property type="entry name" value="Glyceraldehyde-3-phosphate dehydrogenase-like, C-terminal domain"/>
    <property type="match status" value="1"/>
</dbReference>
<dbReference type="EMBL" id="LS483254">
    <property type="protein sequence ID" value="SQD92916.1"/>
    <property type="molecule type" value="Genomic_DNA"/>
</dbReference>
<dbReference type="Pfam" id="PF16653">
    <property type="entry name" value="Sacchrp_dh_C"/>
    <property type="match status" value="1"/>
</dbReference>
<evidence type="ECO:0000313" key="5">
    <source>
        <dbReference type="Proteomes" id="UP000249818"/>
    </source>
</evidence>
<dbReference type="GO" id="GO:0016491">
    <property type="term" value="F:oxidoreductase activity"/>
    <property type="evidence" value="ECO:0007669"/>
    <property type="project" value="UniProtKB-KW"/>
</dbReference>
<dbReference type="AlphaFoldDB" id="A0A2X3KZI7"/>
<reference evidence="5" key="1">
    <citation type="submission" date="2018-05" db="EMBL/GenBank/DDBJ databases">
        <authorList>
            <person name="Hao L."/>
        </authorList>
    </citation>
    <scope>NUCLEOTIDE SEQUENCE [LARGE SCALE GENOMIC DNA]</scope>
</reference>
<dbReference type="Proteomes" id="UP000249818">
    <property type="component" value="Chromosome BARAN1"/>
</dbReference>
<dbReference type="InterPro" id="IPR051168">
    <property type="entry name" value="AASS"/>
</dbReference>
<gene>
    <name evidence="4" type="ORF">BARAN1_0892</name>
</gene>
<proteinExistence type="predicted"/>
<dbReference type="PANTHER" id="PTHR11133:SF22">
    <property type="entry name" value="ALPHA-AMINOADIPIC SEMIALDEHYDE SYNTHASE, MITOCHONDRIAL"/>
    <property type="match status" value="1"/>
</dbReference>
<evidence type="ECO:0000259" key="3">
    <source>
        <dbReference type="Pfam" id="PF16653"/>
    </source>
</evidence>
<dbReference type="OrthoDB" id="9769367at2"/>
<keyword evidence="5" id="KW-1185">Reference proteome</keyword>
<dbReference type="Pfam" id="PF03435">
    <property type="entry name" value="Sacchrp_dh_NADP"/>
    <property type="match status" value="1"/>
</dbReference>
<organism evidence="4 5">
    <name type="scientific">Candidatus Bipolaricaulis anaerobius</name>
    <dbReference type="NCBI Taxonomy" id="2026885"/>
    <lineage>
        <taxon>Bacteria</taxon>
        <taxon>Candidatus Bipolaricaulota</taxon>
        <taxon>Candidatus Bipolaricaulia</taxon>
        <taxon>Candidatus Bipolaricaulales</taxon>
        <taxon>Candidatus Bipolaricaulaceae</taxon>
        <taxon>Candidatus Bipolaricaulis</taxon>
    </lineage>
</organism>
<dbReference type="InterPro" id="IPR036291">
    <property type="entry name" value="NAD(P)-bd_dom_sf"/>
</dbReference>
<evidence type="ECO:0000256" key="1">
    <source>
        <dbReference type="ARBA" id="ARBA00023002"/>
    </source>
</evidence>
<protein>
    <submittedName>
        <fullName evidence="4">Saccharopine dehydrogenase</fullName>
    </submittedName>
</protein>
<dbReference type="Gene3D" id="3.30.360.10">
    <property type="entry name" value="Dihydrodipicolinate Reductase, domain 2"/>
    <property type="match status" value="1"/>
</dbReference>
<feature type="domain" description="Saccharopine dehydrogenase-like C-terminal" evidence="3">
    <location>
        <begin position="147"/>
        <end position="401"/>
    </location>
</feature>
<dbReference type="InterPro" id="IPR005097">
    <property type="entry name" value="Sacchrp_dh_NADP-bd"/>
</dbReference>
<dbReference type="PANTHER" id="PTHR11133">
    <property type="entry name" value="SACCHAROPINE DEHYDROGENASE"/>
    <property type="match status" value="1"/>
</dbReference>
<keyword evidence="1" id="KW-0560">Oxidoreductase</keyword>
<dbReference type="InterPro" id="IPR032095">
    <property type="entry name" value="Sacchrp_dh-like_C"/>
</dbReference>
<dbReference type="SUPFAM" id="SSF51735">
    <property type="entry name" value="NAD(P)-binding Rossmann-fold domains"/>
    <property type="match status" value="1"/>
</dbReference>
<sequence>MKILVFGGTGKIGAAVAWDLVREDSVEAVGLVSRSPDALQRTKQWIGSEKVVLHPGDVAGGGVRKVLADYDVVVNALPDRRTSYRAAHQAIEHGVHVVDMLEEYHRRPDPYETEGLELPPGMTAEEYGEWLHEQALRNEVTFLDGIGFAPGISNITVGEGIRKLDRARSAVARVGGIPEKAAAARHPLRYMVTWAFDHVLREYMIKVQVKKNGRVVEVDALTDRETFPFRQFGVNETLECAITPGMPSFIYTRPELGDFAEKTIRWPGHYAAVDVLRECGLLDLDPVRLDGMAVVPREFLARLLTPRLQPRPGERDVCVMWNTVLGTKAGRQARVDYYLWDEADPVTGISSMARVTGFAAAIGARFVGAGKIRGRGIVPPEDAITSELYPEFIADLARRGIAVREVESSS</sequence>
<dbReference type="KEGG" id="bana:BARAN1_0892"/>